<evidence type="ECO:0000313" key="1">
    <source>
        <dbReference type="EMBL" id="AGH97238.1"/>
    </source>
</evidence>
<dbReference type="Proteomes" id="UP000011932">
    <property type="component" value="Chromosome"/>
</dbReference>
<dbReference type="KEGG" id="man:A11S_405"/>
<dbReference type="PIRSF" id="PIRSF029730">
    <property type="entry name" value="UCP029730"/>
    <property type="match status" value="1"/>
</dbReference>
<dbReference type="SUPFAM" id="SSF53187">
    <property type="entry name" value="Zn-dependent exopeptidases"/>
    <property type="match status" value="1"/>
</dbReference>
<dbReference type="Pfam" id="PF05013">
    <property type="entry name" value="FGase"/>
    <property type="match status" value="1"/>
</dbReference>
<reference evidence="1 2" key="1">
    <citation type="journal article" date="2013" name="ISME J.">
        <title>By their genes ye shall know them: genomic signatures of predatory bacteria.</title>
        <authorList>
            <person name="Pasternak Z."/>
            <person name="Pietrokovski S."/>
            <person name="Rotem O."/>
            <person name="Gophna U."/>
            <person name="Lurie-Weinberger M.N."/>
            <person name="Jurkevitch E."/>
        </authorList>
    </citation>
    <scope>NUCLEOTIDE SEQUENCE [LARGE SCALE GENOMIC DNA]</scope>
    <source>
        <strain evidence="1">EPB</strain>
    </source>
</reference>
<name>M4VDC6_9BACT</name>
<dbReference type="RefSeq" id="WP_015466795.1">
    <property type="nucleotide sequence ID" value="NC_020812.1"/>
</dbReference>
<evidence type="ECO:0000313" key="2">
    <source>
        <dbReference type="Proteomes" id="UP000011932"/>
    </source>
</evidence>
<dbReference type="OrthoDB" id="9815326at2"/>
<dbReference type="InterPro" id="IPR011227">
    <property type="entry name" value="UCP029730"/>
</dbReference>
<proteinExistence type="predicted"/>
<organism evidence="1 2">
    <name type="scientific">Micavibrio aeruginosavorus EPB</name>
    <dbReference type="NCBI Taxonomy" id="349215"/>
    <lineage>
        <taxon>Bacteria</taxon>
        <taxon>Pseudomonadati</taxon>
        <taxon>Bdellovibrionota</taxon>
        <taxon>Bdellovibrionia</taxon>
        <taxon>Bdellovibrionales</taxon>
        <taxon>Pseudobdellovibrionaceae</taxon>
        <taxon>Micavibrio</taxon>
    </lineage>
</organism>
<sequence length="272" mass="29907">MRSLLQAGDPPPFEILNPDGRSDCILICEHAGNVVPAALGRMGLDDDDFGRHYAVDIGARGVTDHLSRLLDAPAIVANYSRLVVDINRTLDHETTFPTTGEGKPIPGNVGLSDADKAQRIDEIYKPFDQAVRDVIESVLDHGGRPMLLAVHSYTPVFFGTPRPWECAVLWREDWPMSRAMIGHLRALGLNVGDNEPYDSRKQCFGTLDRHAGGHGDGVDGQFLWPHALVEIRNNLIQNDKDQQSWAEILAGVVHKIMADESNRGLPPDTPLG</sequence>
<dbReference type="AlphaFoldDB" id="M4VDC6"/>
<evidence type="ECO:0008006" key="3">
    <source>
        <dbReference type="Google" id="ProtNLM"/>
    </source>
</evidence>
<dbReference type="Gene3D" id="3.40.630.40">
    <property type="entry name" value="Zn-dependent exopeptidases"/>
    <property type="match status" value="1"/>
</dbReference>
<dbReference type="InterPro" id="IPR007709">
    <property type="entry name" value="N-FG_amidohydro"/>
</dbReference>
<gene>
    <name evidence="1" type="ORF">A11S_405</name>
</gene>
<dbReference type="STRING" id="349215.A11S_405"/>
<accession>M4VDC6</accession>
<dbReference type="HOGENOM" id="CLU_079628_0_0_5"/>
<protein>
    <recommendedName>
        <fullName evidence="3">N-formylglutamate amidohydrolase</fullName>
    </recommendedName>
</protein>
<dbReference type="EMBL" id="CP003538">
    <property type="protein sequence ID" value="AGH97238.1"/>
    <property type="molecule type" value="Genomic_DNA"/>
</dbReference>